<accession>A0A976R839</accession>
<organism evidence="1">
    <name type="scientific">Dipodfec virus UA06Rod_19</name>
    <dbReference type="NCBI Taxonomy" id="2929319"/>
    <lineage>
        <taxon>Viruses</taxon>
        <taxon>Monodnaviria</taxon>
        <taxon>Sangervirae</taxon>
        <taxon>Phixviricota</taxon>
        <taxon>Malgrandaviricetes</taxon>
        <taxon>Petitvirales</taxon>
        <taxon>Microviridae</taxon>
    </lineage>
</organism>
<dbReference type="EMBL" id="OM869588">
    <property type="protein sequence ID" value="UPW41385.1"/>
    <property type="molecule type" value="Genomic_DNA"/>
</dbReference>
<name>A0A976R839_9VIRU</name>
<sequence length="74" mass="8664">MTLNLNIPNFIQIIYSTLMNESELDEKTAFLALFLFDQYARSHLRSSTAVTRFNNFLSFMEVHCPSESKTFHKL</sequence>
<evidence type="ECO:0000313" key="1">
    <source>
        <dbReference type="EMBL" id="UPW41385.1"/>
    </source>
</evidence>
<proteinExistence type="predicted"/>
<reference evidence="1" key="1">
    <citation type="submission" date="2022-02" db="EMBL/GenBank/DDBJ databases">
        <title>Towards deciphering the DNA virus diversity associated with rodent species in the families Cricetidae and Heteromyidae.</title>
        <authorList>
            <person name="Lund M."/>
            <person name="Larsen B.B."/>
            <person name="Gryseels S."/>
            <person name="Kraberger S."/>
            <person name="Rowsey D.M."/>
            <person name="Steger L."/>
            <person name="Yule K.M."/>
            <person name="Upham N.S."/>
            <person name="Worobey M."/>
            <person name="Van Doorslaer K."/>
            <person name="Varsani A."/>
        </authorList>
    </citation>
    <scope>NUCLEOTIDE SEQUENCE</scope>
    <source>
        <strain evidence="1">UA06Rod_19</strain>
    </source>
</reference>
<protein>
    <submittedName>
        <fullName evidence="1">Uncharacterized protein</fullName>
    </submittedName>
</protein>